<reference evidence="1" key="1">
    <citation type="submission" date="2020-01" db="EMBL/GenBank/DDBJ databases">
        <authorList>
            <person name="Qin S."/>
        </authorList>
    </citation>
    <scope>NUCLEOTIDE SEQUENCE</scope>
    <source>
        <strain evidence="1">CVir17-16-YZ6g</strain>
        <plasmid evidence="1">p17-15-vir-like</plasmid>
    </source>
</reference>
<sequence>MTYKLAFNESALKEWKKIGPYHSGTIQKEAR</sequence>
<name>A0A8B0SY00_KLEPN</name>
<dbReference type="AlphaFoldDB" id="A0A8B0SY00"/>
<geneLocation type="plasmid" evidence="1">
    <name>p17-15-vir-like</name>
</geneLocation>
<proteinExistence type="predicted"/>
<accession>A0A8B0SY00</accession>
<dbReference type="EMBL" id="MN956836">
    <property type="protein sequence ID" value="QTX14062.1"/>
    <property type="molecule type" value="Genomic_DNA"/>
</dbReference>
<organism evidence="1">
    <name type="scientific">Klebsiella pneumoniae</name>
    <dbReference type="NCBI Taxonomy" id="573"/>
    <lineage>
        <taxon>Bacteria</taxon>
        <taxon>Pseudomonadati</taxon>
        <taxon>Pseudomonadota</taxon>
        <taxon>Gammaproteobacteria</taxon>
        <taxon>Enterobacterales</taxon>
        <taxon>Enterobacteriaceae</taxon>
        <taxon>Klebsiella/Raoultella group</taxon>
        <taxon>Klebsiella</taxon>
        <taxon>Klebsiella pneumoniae complex</taxon>
    </lineage>
</organism>
<evidence type="ECO:0000313" key="1">
    <source>
        <dbReference type="EMBL" id="QTX14062.1"/>
    </source>
</evidence>
<keyword evidence="1" id="KW-0614">Plasmid</keyword>
<protein>
    <submittedName>
        <fullName evidence="1">mRNA interferase RelE</fullName>
    </submittedName>
</protein>